<keyword evidence="1" id="KW-0812">Transmembrane</keyword>
<organism evidence="2 3">
    <name type="scientific">Diplodia seriata</name>
    <dbReference type="NCBI Taxonomy" id="420778"/>
    <lineage>
        <taxon>Eukaryota</taxon>
        <taxon>Fungi</taxon>
        <taxon>Dikarya</taxon>
        <taxon>Ascomycota</taxon>
        <taxon>Pezizomycotina</taxon>
        <taxon>Dothideomycetes</taxon>
        <taxon>Dothideomycetes incertae sedis</taxon>
        <taxon>Botryosphaeriales</taxon>
        <taxon>Botryosphaeriaceae</taxon>
        <taxon>Diplodia</taxon>
    </lineage>
</organism>
<comment type="caution">
    <text evidence="2">The sequence shown here is derived from an EMBL/GenBank/DDBJ whole genome shotgun (WGS) entry which is preliminary data.</text>
</comment>
<reference evidence="2 3" key="1">
    <citation type="submission" date="2015-03" db="EMBL/GenBank/DDBJ databases">
        <authorList>
            <person name="Morales-Cruz A."/>
            <person name="Amrine K.C."/>
            <person name="Cantu D."/>
        </authorList>
    </citation>
    <scope>NUCLEOTIDE SEQUENCE [LARGE SCALE GENOMIC DNA]</scope>
    <source>
        <strain evidence="2">DS831</strain>
    </source>
</reference>
<dbReference type="Proteomes" id="UP000034182">
    <property type="component" value="Unassembled WGS sequence"/>
</dbReference>
<evidence type="ECO:0000313" key="3">
    <source>
        <dbReference type="Proteomes" id="UP000034182"/>
    </source>
</evidence>
<dbReference type="AlphaFoldDB" id="A0A0G2EQK5"/>
<accession>A0A0G2EQK5</accession>
<dbReference type="EMBL" id="LAQI01000059">
    <property type="protein sequence ID" value="KKY24406.1"/>
    <property type="molecule type" value="Genomic_DNA"/>
</dbReference>
<protein>
    <submittedName>
        <fullName evidence="2">Uncharacterized protein</fullName>
    </submittedName>
</protein>
<sequence length="103" mass="11433">MQTAGVVTMAVFTFVGIGLALYAVAHVLNRLFPRADWWAYEPNDRRTIRTAAGVDIELSVFPRAVTRGRDPRPMPFRIPPPPEYDCEAGLAHPPPVYSVEPGE</sequence>
<gene>
    <name evidence="2" type="ORF">UCDDS831_g02449</name>
</gene>
<evidence type="ECO:0000256" key="1">
    <source>
        <dbReference type="SAM" id="Phobius"/>
    </source>
</evidence>
<reference evidence="2 3" key="2">
    <citation type="submission" date="2015-05" db="EMBL/GenBank/DDBJ databases">
        <title>Distinctive expansion of gene families associated with plant cell wall degradation and secondary metabolism in the genomes of grapevine trunk pathogens.</title>
        <authorList>
            <person name="Lawrence D.P."/>
            <person name="Travadon R."/>
            <person name="Rolshausen P.E."/>
            <person name="Baumgartner K."/>
        </authorList>
    </citation>
    <scope>NUCLEOTIDE SEQUENCE [LARGE SCALE GENOMIC DNA]</scope>
    <source>
        <strain evidence="2">DS831</strain>
    </source>
</reference>
<evidence type="ECO:0000313" key="2">
    <source>
        <dbReference type="EMBL" id="KKY24406.1"/>
    </source>
</evidence>
<feature type="transmembrane region" description="Helical" evidence="1">
    <location>
        <begin position="6"/>
        <end position="25"/>
    </location>
</feature>
<proteinExistence type="predicted"/>
<keyword evidence="1" id="KW-0472">Membrane</keyword>
<keyword evidence="1" id="KW-1133">Transmembrane helix</keyword>
<name>A0A0G2EQK5_9PEZI</name>